<gene>
    <name evidence="1" type="ORF">TNIN_8741</name>
</gene>
<protein>
    <submittedName>
        <fullName evidence="1">Uncharacterized protein</fullName>
    </submittedName>
</protein>
<dbReference type="EMBL" id="BMAV01027090">
    <property type="protein sequence ID" value="GFS56220.1"/>
    <property type="molecule type" value="Genomic_DNA"/>
</dbReference>
<accession>A0A8X6JBT7</accession>
<organism evidence="1 2">
    <name type="scientific">Trichonephila inaurata madagascariensis</name>
    <dbReference type="NCBI Taxonomy" id="2747483"/>
    <lineage>
        <taxon>Eukaryota</taxon>
        <taxon>Metazoa</taxon>
        <taxon>Ecdysozoa</taxon>
        <taxon>Arthropoda</taxon>
        <taxon>Chelicerata</taxon>
        <taxon>Arachnida</taxon>
        <taxon>Araneae</taxon>
        <taxon>Araneomorphae</taxon>
        <taxon>Entelegynae</taxon>
        <taxon>Araneoidea</taxon>
        <taxon>Nephilidae</taxon>
        <taxon>Trichonephila</taxon>
        <taxon>Trichonephila inaurata</taxon>
    </lineage>
</organism>
<dbReference type="AlphaFoldDB" id="A0A8X6JBT7"/>
<reference evidence="1" key="1">
    <citation type="submission" date="2020-08" db="EMBL/GenBank/DDBJ databases">
        <title>Multicomponent nature underlies the extraordinary mechanical properties of spider dragline silk.</title>
        <authorList>
            <person name="Kono N."/>
            <person name="Nakamura H."/>
            <person name="Mori M."/>
            <person name="Yoshida Y."/>
            <person name="Ohtoshi R."/>
            <person name="Malay A.D."/>
            <person name="Moran D.A.P."/>
            <person name="Tomita M."/>
            <person name="Numata K."/>
            <person name="Arakawa K."/>
        </authorList>
    </citation>
    <scope>NUCLEOTIDE SEQUENCE</scope>
</reference>
<sequence length="82" mass="9135">MFRGKQSKTNTNRGAKLPSPFYSGGAVVLNIFPPPAEERLDESQSDVIQNSGKVLLTPNDTDELYGRIREAQIRTLQRDTSL</sequence>
<dbReference type="Proteomes" id="UP000886998">
    <property type="component" value="Unassembled WGS sequence"/>
</dbReference>
<proteinExistence type="predicted"/>
<name>A0A8X6JBT7_9ARAC</name>
<evidence type="ECO:0000313" key="1">
    <source>
        <dbReference type="EMBL" id="GFS56220.1"/>
    </source>
</evidence>
<comment type="caution">
    <text evidence="1">The sequence shown here is derived from an EMBL/GenBank/DDBJ whole genome shotgun (WGS) entry which is preliminary data.</text>
</comment>
<keyword evidence="2" id="KW-1185">Reference proteome</keyword>
<evidence type="ECO:0000313" key="2">
    <source>
        <dbReference type="Proteomes" id="UP000886998"/>
    </source>
</evidence>